<keyword evidence="4" id="KW-1185">Reference proteome</keyword>
<evidence type="ECO:0000259" key="2">
    <source>
        <dbReference type="Pfam" id="PF22749"/>
    </source>
</evidence>
<proteinExistence type="predicted"/>
<dbReference type="Proteomes" id="UP001140094">
    <property type="component" value="Unassembled WGS sequence"/>
</dbReference>
<name>A0A9W8HZR8_9FUNG</name>
<dbReference type="EMBL" id="JANBUO010000102">
    <property type="protein sequence ID" value="KAJ2807525.1"/>
    <property type="molecule type" value="Genomic_DNA"/>
</dbReference>
<sequence length="376" mass="41154">MFIRPKKSAPKAQVRASLEELGYRIDPDDGKVREISSGEVFEFDSTSKNKKRNRELYQSLIHPASRAVYDIMTDGELQMEAIPVPNANQPHTNIYATPGALDKEKLVVLIVGNGTSGGVWAWNILIKSGIDNGSVINYVRDCVQLGFGVLVLNPNENFIAPDGHPETINSYDGQLTAIKGCETSDEHVGYVWSHILRDSNVKSLAFVAYNTAGISIVDVLKYDFARFVEKTACIAFIDTMHSIYGLGNGALAWLERGARQWQTSTEASDQLVENEYIGCPAVSVENTTESREMTPALCRASVVDYVSTCLDRGPIPDAAELGDGRGYLSDSALGASNEEEDDEDSASNEMFDNIDSVHFMPKTENTAASDGYVGWD</sequence>
<feature type="compositionally biased region" description="Acidic residues" evidence="1">
    <location>
        <begin position="337"/>
        <end position="346"/>
    </location>
</feature>
<accession>A0A9W8HZR8</accession>
<dbReference type="PANTHER" id="PTHR21357">
    <property type="entry name" value="FAM172 FAMILY PROTEIN HOMOLOG CG10038"/>
    <property type="match status" value="1"/>
</dbReference>
<evidence type="ECO:0000313" key="4">
    <source>
        <dbReference type="Proteomes" id="UP001140094"/>
    </source>
</evidence>
<feature type="domain" description="Arb2" evidence="2">
    <location>
        <begin position="16"/>
        <end position="266"/>
    </location>
</feature>
<dbReference type="GO" id="GO:0031048">
    <property type="term" value="P:regulatory ncRNA-mediated heterochromatin formation"/>
    <property type="evidence" value="ECO:0007669"/>
    <property type="project" value="TreeGrafter"/>
</dbReference>
<dbReference type="AlphaFoldDB" id="A0A9W8HZR8"/>
<dbReference type="InterPro" id="IPR048263">
    <property type="entry name" value="Arb2"/>
</dbReference>
<dbReference type="OrthoDB" id="421951at2759"/>
<organism evidence="3 4">
    <name type="scientific">Coemansia guatemalensis</name>
    <dbReference type="NCBI Taxonomy" id="2761395"/>
    <lineage>
        <taxon>Eukaryota</taxon>
        <taxon>Fungi</taxon>
        <taxon>Fungi incertae sedis</taxon>
        <taxon>Zoopagomycota</taxon>
        <taxon>Kickxellomycotina</taxon>
        <taxon>Kickxellomycetes</taxon>
        <taxon>Kickxellales</taxon>
        <taxon>Kickxellaceae</taxon>
        <taxon>Coemansia</taxon>
    </lineage>
</organism>
<feature type="region of interest" description="Disordered" evidence="1">
    <location>
        <begin position="329"/>
        <end position="352"/>
    </location>
</feature>
<dbReference type="GO" id="GO:0005634">
    <property type="term" value="C:nucleus"/>
    <property type="evidence" value="ECO:0007669"/>
    <property type="project" value="TreeGrafter"/>
</dbReference>
<dbReference type="GO" id="GO:0035197">
    <property type="term" value="F:siRNA binding"/>
    <property type="evidence" value="ECO:0007669"/>
    <property type="project" value="TreeGrafter"/>
</dbReference>
<evidence type="ECO:0000256" key="1">
    <source>
        <dbReference type="SAM" id="MobiDB-lite"/>
    </source>
</evidence>
<dbReference type="PANTHER" id="PTHR21357:SF4">
    <property type="entry name" value="FAM172 FAMILY PROTEIN HOMOLOG CG10038"/>
    <property type="match status" value="1"/>
</dbReference>
<comment type="caution">
    <text evidence="3">The sequence shown here is derived from an EMBL/GenBank/DDBJ whole genome shotgun (WGS) entry which is preliminary data.</text>
</comment>
<dbReference type="Pfam" id="PF22749">
    <property type="entry name" value="Arb2"/>
    <property type="match status" value="1"/>
</dbReference>
<reference evidence="3" key="1">
    <citation type="submission" date="2022-07" db="EMBL/GenBank/DDBJ databases">
        <title>Phylogenomic reconstructions and comparative analyses of Kickxellomycotina fungi.</title>
        <authorList>
            <person name="Reynolds N.K."/>
            <person name="Stajich J.E."/>
            <person name="Barry K."/>
            <person name="Grigoriev I.V."/>
            <person name="Crous P."/>
            <person name="Smith M.E."/>
        </authorList>
    </citation>
    <scope>NUCLEOTIDE SEQUENCE</scope>
    <source>
        <strain evidence="3">NRRL 1565</strain>
    </source>
</reference>
<evidence type="ECO:0000313" key="3">
    <source>
        <dbReference type="EMBL" id="KAJ2807525.1"/>
    </source>
</evidence>
<dbReference type="InterPro" id="IPR053858">
    <property type="entry name" value="Arb2_dom"/>
</dbReference>
<gene>
    <name evidence="3" type="ORF">H4R20_001245</name>
</gene>
<protein>
    <recommendedName>
        <fullName evidence="2">Arb2 domain-containing protein</fullName>
    </recommendedName>
</protein>